<feature type="domain" description="N-acetyltransferase" evidence="1">
    <location>
        <begin position="10"/>
        <end position="167"/>
    </location>
</feature>
<organism evidence="2 3">
    <name type="scientific">Taibaiella soli</name>
    <dbReference type="NCBI Taxonomy" id="1649169"/>
    <lineage>
        <taxon>Bacteria</taxon>
        <taxon>Pseudomonadati</taxon>
        <taxon>Bacteroidota</taxon>
        <taxon>Chitinophagia</taxon>
        <taxon>Chitinophagales</taxon>
        <taxon>Chitinophagaceae</taxon>
        <taxon>Taibaiella</taxon>
    </lineage>
</organism>
<dbReference type="EMBL" id="QKTW01000015">
    <property type="protein sequence ID" value="PZF73069.1"/>
    <property type="molecule type" value="Genomic_DNA"/>
</dbReference>
<dbReference type="GO" id="GO:1990189">
    <property type="term" value="F:protein N-terminal-serine acetyltransferase activity"/>
    <property type="evidence" value="ECO:0007669"/>
    <property type="project" value="TreeGrafter"/>
</dbReference>
<dbReference type="OrthoDB" id="9811523at2"/>
<dbReference type="Pfam" id="PF13302">
    <property type="entry name" value="Acetyltransf_3"/>
    <property type="match status" value="1"/>
</dbReference>
<dbReference type="RefSeq" id="WP_110998647.1">
    <property type="nucleotide sequence ID" value="NZ_QKTW01000015.1"/>
</dbReference>
<dbReference type="InterPro" id="IPR016181">
    <property type="entry name" value="Acyl_CoA_acyltransferase"/>
</dbReference>
<evidence type="ECO:0000313" key="3">
    <source>
        <dbReference type="Proteomes" id="UP000248745"/>
    </source>
</evidence>
<dbReference type="InterPro" id="IPR000182">
    <property type="entry name" value="GNAT_dom"/>
</dbReference>
<accession>A0A2W2BA04</accession>
<dbReference type="AlphaFoldDB" id="A0A2W2BA04"/>
<name>A0A2W2BA04_9BACT</name>
<dbReference type="InterPro" id="IPR051908">
    <property type="entry name" value="Ribosomal_N-acetyltransferase"/>
</dbReference>
<dbReference type="PANTHER" id="PTHR43441:SF12">
    <property type="entry name" value="RIBOSOMAL N-ACETYLTRANSFERASE YDAF-RELATED"/>
    <property type="match status" value="1"/>
</dbReference>
<keyword evidence="3" id="KW-1185">Reference proteome</keyword>
<dbReference type="SUPFAM" id="SSF55729">
    <property type="entry name" value="Acyl-CoA N-acyltransferases (Nat)"/>
    <property type="match status" value="1"/>
</dbReference>
<evidence type="ECO:0000313" key="2">
    <source>
        <dbReference type="EMBL" id="PZF73069.1"/>
    </source>
</evidence>
<dbReference type="GO" id="GO:0008999">
    <property type="term" value="F:protein-N-terminal-alanine acetyltransferase activity"/>
    <property type="evidence" value="ECO:0007669"/>
    <property type="project" value="TreeGrafter"/>
</dbReference>
<dbReference type="GO" id="GO:0005737">
    <property type="term" value="C:cytoplasm"/>
    <property type="evidence" value="ECO:0007669"/>
    <property type="project" value="TreeGrafter"/>
</dbReference>
<evidence type="ECO:0000259" key="1">
    <source>
        <dbReference type="PROSITE" id="PS51186"/>
    </source>
</evidence>
<gene>
    <name evidence="2" type="ORF">DN068_09350</name>
</gene>
<dbReference type="Gene3D" id="3.40.630.30">
    <property type="match status" value="1"/>
</dbReference>
<sequence length="181" mass="20920">MVSILIDDNILLRSYQPDDAAELFLAINGSRLHLRKWLSWVDSTLKPEHSVNFIQQSLIDQHDQRALSLGIFHDRQIIGGIGLHHWDHYLRKAEIGYWITKEFEGKGLITKCTTRFIDFAFQKIGLNKIELRFMPHNQRSAAVAERLGAKVEGIIRQSHLFNGKLEDIVVTGILKDEWAHR</sequence>
<comment type="caution">
    <text evidence="2">The sequence shown here is derived from an EMBL/GenBank/DDBJ whole genome shotgun (WGS) entry which is preliminary data.</text>
</comment>
<reference evidence="2 3" key="1">
    <citation type="submission" date="2018-06" db="EMBL/GenBank/DDBJ databases">
        <title>Mucibacter soli gen. nov., sp. nov., a new member of the family Chitinophagaceae producing mucin.</title>
        <authorList>
            <person name="Kim M.-K."/>
            <person name="Park S."/>
            <person name="Kim T.-S."/>
            <person name="Joung Y."/>
            <person name="Han J.-H."/>
            <person name="Kim S.B."/>
        </authorList>
    </citation>
    <scope>NUCLEOTIDE SEQUENCE [LARGE SCALE GENOMIC DNA]</scope>
    <source>
        <strain evidence="2 3">R1-15</strain>
    </source>
</reference>
<dbReference type="Proteomes" id="UP000248745">
    <property type="component" value="Unassembled WGS sequence"/>
</dbReference>
<dbReference type="PROSITE" id="PS51186">
    <property type="entry name" value="GNAT"/>
    <property type="match status" value="1"/>
</dbReference>
<proteinExistence type="predicted"/>
<protein>
    <recommendedName>
        <fullName evidence="1">N-acetyltransferase domain-containing protein</fullName>
    </recommendedName>
</protein>
<dbReference type="PANTHER" id="PTHR43441">
    <property type="entry name" value="RIBOSOMAL-PROTEIN-SERINE ACETYLTRANSFERASE"/>
    <property type="match status" value="1"/>
</dbReference>